<dbReference type="InterPro" id="IPR029016">
    <property type="entry name" value="GAF-like_dom_sf"/>
</dbReference>
<feature type="signal peptide" evidence="1">
    <location>
        <begin position="1"/>
        <end position="19"/>
    </location>
</feature>
<feature type="domain" description="ANTAR" evidence="2">
    <location>
        <begin position="225"/>
        <end position="286"/>
    </location>
</feature>
<organism evidence="3 4">
    <name type="scientific">Aeromicrobium fastidiosum</name>
    <dbReference type="NCBI Taxonomy" id="52699"/>
    <lineage>
        <taxon>Bacteria</taxon>
        <taxon>Bacillati</taxon>
        <taxon>Actinomycetota</taxon>
        <taxon>Actinomycetes</taxon>
        <taxon>Propionibacteriales</taxon>
        <taxon>Nocardioidaceae</taxon>
        <taxon>Aeromicrobium</taxon>
    </lineage>
</organism>
<dbReference type="AlphaFoldDB" id="A0A641ALP6"/>
<dbReference type="InterPro" id="IPR005561">
    <property type="entry name" value="ANTAR"/>
</dbReference>
<protein>
    <submittedName>
        <fullName evidence="3">GAF domain-containing protein</fullName>
    </submittedName>
</protein>
<dbReference type="Proteomes" id="UP001515100">
    <property type="component" value="Unassembled WGS sequence"/>
</dbReference>
<keyword evidence="4" id="KW-1185">Reference proteome</keyword>
<dbReference type="InterPro" id="IPR003018">
    <property type="entry name" value="GAF"/>
</dbReference>
<dbReference type="OrthoDB" id="7466251at2"/>
<keyword evidence="1" id="KW-0732">Signal</keyword>
<dbReference type="PROSITE" id="PS50921">
    <property type="entry name" value="ANTAR"/>
    <property type="match status" value="1"/>
</dbReference>
<name>A0A641ALP6_9ACTN</name>
<evidence type="ECO:0000313" key="3">
    <source>
        <dbReference type="EMBL" id="KAA1374631.1"/>
    </source>
</evidence>
<evidence type="ECO:0000256" key="1">
    <source>
        <dbReference type="SAM" id="SignalP"/>
    </source>
</evidence>
<gene>
    <name evidence="3" type="ORF">ESP62_014655</name>
</gene>
<accession>A0A641ALP6</accession>
<dbReference type="SUPFAM" id="SSF55781">
    <property type="entry name" value="GAF domain-like"/>
    <property type="match status" value="1"/>
</dbReference>
<sequence length="301" mass="31918">MAASTALPPARAICSPASAAASLGAAIETSGTREGYLSARPAHVGRRRTSASRRIVWRSPAGAHPRMTFSDALTRFTAVLASVRSLETLQERLCEACRVMLAADGVVITSETVPDGRTTVGWTQLLSRRLESIQDVTGQGPLIDSLATGQVVIGDFSNPADERWPALRAELTVLGFTGTLVAIPLRSDLDLRGVLLAHREGEPRDTDDADARFLGSVVGTAVLQNPVIGAQSHVFAEVLTDRDVVHRATDVLGLEASVRYEDALALLRVLAFSRGEDLGAVARAVIDGRLGLGQDVPRSPD</sequence>
<reference evidence="3" key="1">
    <citation type="submission" date="2019-09" db="EMBL/GenBank/DDBJ databases">
        <authorList>
            <person name="Li J."/>
        </authorList>
    </citation>
    <scope>NUCLEOTIDE SEQUENCE [LARGE SCALE GENOMIC DNA]</scope>
    <source>
        <strain evidence="3">NRBC 14897</strain>
    </source>
</reference>
<dbReference type="Gene3D" id="3.30.450.40">
    <property type="match status" value="1"/>
</dbReference>
<dbReference type="Pfam" id="PF13185">
    <property type="entry name" value="GAF_2"/>
    <property type="match status" value="1"/>
</dbReference>
<dbReference type="EMBL" id="SDPP02000004">
    <property type="protein sequence ID" value="KAA1374631.1"/>
    <property type="molecule type" value="Genomic_DNA"/>
</dbReference>
<dbReference type="GO" id="GO:0003723">
    <property type="term" value="F:RNA binding"/>
    <property type="evidence" value="ECO:0007669"/>
    <property type="project" value="InterPro"/>
</dbReference>
<comment type="caution">
    <text evidence="3">The sequence shown here is derived from an EMBL/GenBank/DDBJ whole genome shotgun (WGS) entry which is preliminary data.</text>
</comment>
<evidence type="ECO:0000313" key="4">
    <source>
        <dbReference type="Proteomes" id="UP001515100"/>
    </source>
</evidence>
<evidence type="ECO:0000259" key="2">
    <source>
        <dbReference type="PROSITE" id="PS50921"/>
    </source>
</evidence>
<feature type="chain" id="PRO_5024824915" evidence="1">
    <location>
        <begin position="20"/>
        <end position="301"/>
    </location>
</feature>
<proteinExistence type="predicted"/>